<organism evidence="2 3">
    <name type="scientific">Methanosarcina acetivorans (strain ATCC 35395 / DSM 2834 / JCM 12185 / C2A)</name>
    <dbReference type="NCBI Taxonomy" id="188937"/>
    <lineage>
        <taxon>Archaea</taxon>
        <taxon>Methanobacteriati</taxon>
        <taxon>Methanobacteriota</taxon>
        <taxon>Stenosarchaea group</taxon>
        <taxon>Methanomicrobia</taxon>
        <taxon>Methanosarcinales</taxon>
        <taxon>Methanosarcinaceae</taxon>
        <taxon>Methanosarcina</taxon>
    </lineage>
</organism>
<protein>
    <submittedName>
        <fullName evidence="2">Uncharacterized protein</fullName>
    </submittedName>
</protein>
<accession>Q8TIK3</accession>
<gene>
    <name evidence="2" type="ordered locus">MA_4146</name>
</gene>
<sequence>MQGSGLIGHAGDKREVFHETSPDQVKTVFLVNLDKILPYFKLSRFCKKEGLKKNNNSLLNNNSSFNNSSMLNNNNVIQ</sequence>
<dbReference type="AlphaFoldDB" id="Q8TIK3"/>
<dbReference type="KEGG" id="mac:MA_4146"/>
<reference evidence="2 3" key="1">
    <citation type="journal article" date="2002" name="Genome Res.">
        <title>The genome of Methanosarcina acetivorans reveals extensive metabolic and physiological diversity.</title>
        <authorList>
            <person name="Galagan J.E."/>
            <person name="Nusbaum C."/>
            <person name="Roy A."/>
            <person name="Endrizzi M.G."/>
            <person name="Macdonald P."/>
            <person name="FitzHugh W."/>
            <person name="Calvo S."/>
            <person name="Engels R."/>
            <person name="Smirnov S."/>
            <person name="Atnoor D."/>
            <person name="Brown A."/>
            <person name="Allen N."/>
            <person name="Naylor J."/>
            <person name="Stange-Thomann N."/>
            <person name="DeArellano K."/>
            <person name="Johnson R."/>
            <person name="Linton L."/>
            <person name="McEwan P."/>
            <person name="McKernan K."/>
            <person name="Talamas J."/>
            <person name="Tirrell A."/>
            <person name="Ye W."/>
            <person name="Zimmer A."/>
            <person name="Barber R.D."/>
            <person name="Cann I."/>
            <person name="Graham D.E."/>
            <person name="Grahame D.A."/>
            <person name="Guss A."/>
            <person name="Hedderich R."/>
            <person name="Ingram-Smith C."/>
            <person name="Kuettner C.H."/>
            <person name="Krzycki J.A."/>
            <person name="Leigh J.A."/>
            <person name="Li W."/>
            <person name="Liu J."/>
            <person name="Mukhopadhyay B."/>
            <person name="Reeve J.N."/>
            <person name="Smith K."/>
            <person name="Springer T.A."/>
            <person name="Umayam L.A."/>
            <person name="White O."/>
            <person name="White R.H."/>
            <person name="de Macario E.C."/>
            <person name="Ferry J.G."/>
            <person name="Jarrell K.F."/>
            <person name="Jing H."/>
            <person name="Macario A.J.L."/>
            <person name="Paulsen I."/>
            <person name="Pritchett M."/>
            <person name="Sowers K.R."/>
            <person name="Swanson R.V."/>
            <person name="Zinder S.H."/>
            <person name="Lander E."/>
            <person name="Metcalf W.W."/>
            <person name="Birren B."/>
        </authorList>
    </citation>
    <scope>NUCLEOTIDE SEQUENCE [LARGE SCALE GENOMIC DNA]</scope>
    <source>
        <strain evidence="3">ATCC 35395 / DSM 2834 / JCM 12185 / C2A</strain>
    </source>
</reference>
<feature type="region of interest" description="Disordered" evidence="1">
    <location>
        <begin position="54"/>
        <end position="78"/>
    </location>
</feature>
<dbReference type="EMBL" id="AE010299">
    <property type="protein sequence ID" value="AAM07494.1"/>
    <property type="molecule type" value="Genomic_DNA"/>
</dbReference>
<dbReference type="InParanoid" id="Q8TIK3"/>
<name>Q8TIK3_METAC</name>
<keyword evidence="3" id="KW-1185">Reference proteome</keyword>
<evidence type="ECO:0000313" key="3">
    <source>
        <dbReference type="Proteomes" id="UP000002487"/>
    </source>
</evidence>
<evidence type="ECO:0000256" key="1">
    <source>
        <dbReference type="SAM" id="MobiDB-lite"/>
    </source>
</evidence>
<dbReference type="EnsemblBacteria" id="AAM07494">
    <property type="protein sequence ID" value="AAM07494"/>
    <property type="gene ID" value="MA_4146"/>
</dbReference>
<evidence type="ECO:0000313" key="2">
    <source>
        <dbReference type="EMBL" id="AAM07494.1"/>
    </source>
</evidence>
<dbReference type="HOGENOM" id="CLU_2613586_0_0_2"/>
<proteinExistence type="predicted"/>
<dbReference type="Proteomes" id="UP000002487">
    <property type="component" value="Chromosome"/>
</dbReference>